<dbReference type="Pfam" id="PF11563">
    <property type="entry name" value="Protoglobin"/>
    <property type="match status" value="1"/>
</dbReference>
<dbReference type="InterPro" id="IPR044398">
    <property type="entry name" value="Globin-sensor_dom"/>
</dbReference>
<evidence type="ECO:0000256" key="1">
    <source>
        <dbReference type="SAM" id="MobiDB-lite"/>
    </source>
</evidence>
<feature type="domain" description="Globin-sensor" evidence="2">
    <location>
        <begin position="16"/>
        <end position="209"/>
    </location>
</feature>
<dbReference type="Proteomes" id="UP001153365">
    <property type="component" value="Unassembled WGS sequence"/>
</dbReference>
<evidence type="ECO:0000313" key="3">
    <source>
        <dbReference type="EMBL" id="CAH7666461.1"/>
    </source>
</evidence>
<feature type="region of interest" description="Disordered" evidence="1">
    <location>
        <begin position="312"/>
        <end position="345"/>
    </location>
</feature>
<keyword evidence="4" id="KW-1185">Reference proteome</keyword>
<dbReference type="GO" id="GO:0019825">
    <property type="term" value="F:oxygen binding"/>
    <property type="evidence" value="ECO:0007669"/>
    <property type="project" value="InterPro"/>
</dbReference>
<comment type="caution">
    <text evidence="3">The sequence shown here is derived from an EMBL/GenBank/DDBJ whole genome shotgun (WGS) entry which is preliminary data.</text>
</comment>
<dbReference type="Gene3D" id="1.10.490.10">
    <property type="entry name" value="Globins"/>
    <property type="match status" value="1"/>
</dbReference>
<accession>A0AAV0AEY2</accession>
<dbReference type="AlphaFoldDB" id="A0AAV0AEY2"/>
<protein>
    <submittedName>
        <fullName evidence="3">Protoglobin-domain-containing protein</fullName>
    </submittedName>
</protein>
<name>A0AAV0AEY2_PHAPC</name>
<gene>
    <name evidence="3" type="ORF">PPACK8108_LOCUS812</name>
</gene>
<evidence type="ECO:0000259" key="2">
    <source>
        <dbReference type="Pfam" id="PF11563"/>
    </source>
</evidence>
<organism evidence="3 4">
    <name type="scientific">Phakopsora pachyrhizi</name>
    <name type="common">Asian soybean rust disease fungus</name>
    <dbReference type="NCBI Taxonomy" id="170000"/>
    <lineage>
        <taxon>Eukaryota</taxon>
        <taxon>Fungi</taxon>
        <taxon>Dikarya</taxon>
        <taxon>Basidiomycota</taxon>
        <taxon>Pucciniomycotina</taxon>
        <taxon>Pucciniomycetes</taxon>
        <taxon>Pucciniales</taxon>
        <taxon>Phakopsoraceae</taxon>
        <taxon>Phakopsora</taxon>
    </lineage>
</organism>
<proteinExistence type="predicted"/>
<dbReference type="EMBL" id="CALTRL010000112">
    <property type="protein sequence ID" value="CAH7666461.1"/>
    <property type="molecule type" value="Genomic_DNA"/>
</dbReference>
<evidence type="ECO:0000313" key="4">
    <source>
        <dbReference type="Proteomes" id="UP001153365"/>
    </source>
</evidence>
<sequence>MDPIIVTRAVLNSDLESRVGYMKSFLEFTADDCEIMKAIRPIAKPLVPEIVASAYNKLLSYECCKIAFFPRKDGVQGTHGAAEDLVSRDGSLTIDSASIKLRRNILEKWALKIFTSDYQNIEIFQFFDRVGIQHTGGARVFSTEKKKPLFVDYIHLAMTLGYITDRMTVAILTLPSSTWPLEKKTQAVRALHKISWIHNDLLARHHMEEAFQAPNPDGSSPSEALPCSDIERKRYYSNVFMAGSPAVNGFSIAPLSGNSVDGNFQAPLMQSQFSANSIMGTSVTARSSPHHSPRTPDSALSQPLFNQFNGFKQSPNSHNSGECEIGHVTKTRPATPVSSPRRGFSKLKAYSKSFSPV</sequence>
<dbReference type="InterPro" id="IPR012292">
    <property type="entry name" value="Globin/Proto"/>
</dbReference>
<dbReference type="PANTHER" id="PTHR42071:SF1">
    <property type="entry name" value="GLOBIN-SENSOR DOMAIN-CONTAINING PROTEIN"/>
    <property type="match status" value="1"/>
</dbReference>
<dbReference type="GO" id="GO:0020037">
    <property type="term" value="F:heme binding"/>
    <property type="evidence" value="ECO:0007669"/>
    <property type="project" value="InterPro"/>
</dbReference>
<dbReference type="PANTHER" id="PTHR42071">
    <property type="entry name" value="PROTOGLOBIN DOMAIN-CONTAINING PROTEIN"/>
    <property type="match status" value="1"/>
</dbReference>
<reference evidence="3" key="1">
    <citation type="submission" date="2022-06" db="EMBL/GenBank/DDBJ databases">
        <authorList>
            <consortium name="SYNGENTA / RWTH Aachen University"/>
        </authorList>
    </citation>
    <scope>NUCLEOTIDE SEQUENCE</scope>
</reference>